<dbReference type="Proteomes" id="UP001327560">
    <property type="component" value="Chromosome 2"/>
</dbReference>
<dbReference type="PANTHER" id="PTHR48048">
    <property type="entry name" value="GLYCOSYLTRANSFERASE"/>
    <property type="match status" value="1"/>
</dbReference>
<keyword evidence="1" id="KW-0808">Transferase</keyword>
<keyword evidence="3" id="KW-1185">Reference proteome</keyword>
<evidence type="ECO:0000256" key="1">
    <source>
        <dbReference type="ARBA" id="ARBA00022679"/>
    </source>
</evidence>
<dbReference type="InterPro" id="IPR002213">
    <property type="entry name" value="UDP_glucos_trans"/>
</dbReference>
<dbReference type="SUPFAM" id="SSF53756">
    <property type="entry name" value="UDP-Glycosyltransferase/glycogen phosphorylase"/>
    <property type="match status" value="1"/>
</dbReference>
<dbReference type="CDD" id="cd03784">
    <property type="entry name" value="GT1_Gtf-like"/>
    <property type="match status" value="1"/>
</dbReference>
<gene>
    <name evidence="2" type="ORF">Cni_G08043</name>
</gene>
<accession>A0AAQ3JZR2</accession>
<organism evidence="2 3">
    <name type="scientific">Canna indica</name>
    <name type="common">Indian-shot</name>
    <dbReference type="NCBI Taxonomy" id="4628"/>
    <lineage>
        <taxon>Eukaryota</taxon>
        <taxon>Viridiplantae</taxon>
        <taxon>Streptophyta</taxon>
        <taxon>Embryophyta</taxon>
        <taxon>Tracheophyta</taxon>
        <taxon>Spermatophyta</taxon>
        <taxon>Magnoliopsida</taxon>
        <taxon>Liliopsida</taxon>
        <taxon>Zingiberales</taxon>
        <taxon>Cannaceae</taxon>
        <taxon>Canna</taxon>
    </lineage>
</organism>
<dbReference type="AlphaFoldDB" id="A0AAQ3JZR2"/>
<evidence type="ECO:0000313" key="2">
    <source>
        <dbReference type="EMBL" id="WOK99331.1"/>
    </source>
</evidence>
<sequence length="479" mass="51915">MAAEEEGKREMIVLYPSPGMGHLVPMVELGKLFLLHGLDVTIIILDPPYNTGSTASFIAGASVANPAISFHRFSPIALIPPASSSPHTEAHAFDLLRLSNPSLVSFLRSAAPRALVVDMLCCFALDVAAELGLPCYLFFTSAAAALATFLYLPTLHAAAEKSFRELGRAPVLVPGNPPIPADHMPLPMLDRDDDAYKGFLYISTRYPDTHGIIINTFDALEPRALETIAAGHCIAHGRATPPLYPVGPLITSDVGREKIGRADCFTWLDAQPRDSVVFLCFGSLGLFTAVQLKEIASGLERSGQRFLWVVRGPPSDDPAKRLERPPEPDVDALLPEGFLERTRGRGLVVKSWAPQAEVLRHGAVGGFVTHLGWNSVLEAIVAGVPMLGWPLYAGQRMNKVFLVEEMKLAAAVDGYEGEVVPSEEIESKVRWLMESEGGQELRERTAAMKGRAAEALREGGTSHVALLKVVSKWKCMAIE</sequence>
<dbReference type="Pfam" id="PF00201">
    <property type="entry name" value="UDPGT"/>
    <property type="match status" value="1"/>
</dbReference>
<name>A0AAQ3JZR2_9LILI</name>
<dbReference type="Gene3D" id="3.40.50.2000">
    <property type="entry name" value="Glycogen Phosphorylase B"/>
    <property type="match status" value="2"/>
</dbReference>
<dbReference type="InterPro" id="IPR050481">
    <property type="entry name" value="UDP-glycosyltransf_plant"/>
</dbReference>
<dbReference type="GO" id="GO:0035251">
    <property type="term" value="F:UDP-glucosyltransferase activity"/>
    <property type="evidence" value="ECO:0007669"/>
    <property type="project" value="InterPro"/>
</dbReference>
<dbReference type="PANTHER" id="PTHR48048:SF89">
    <property type="entry name" value="GLYCOSYLTRANSFERASE"/>
    <property type="match status" value="1"/>
</dbReference>
<dbReference type="EMBL" id="CP136891">
    <property type="protein sequence ID" value="WOK99331.1"/>
    <property type="molecule type" value="Genomic_DNA"/>
</dbReference>
<reference evidence="2 3" key="1">
    <citation type="submission" date="2023-10" db="EMBL/GenBank/DDBJ databases">
        <title>Chromosome-scale genome assembly provides insights into flower coloration mechanisms of Canna indica.</title>
        <authorList>
            <person name="Li C."/>
        </authorList>
    </citation>
    <scope>NUCLEOTIDE SEQUENCE [LARGE SCALE GENOMIC DNA]</scope>
    <source>
        <tissue evidence="2">Flower</tissue>
    </source>
</reference>
<protein>
    <submittedName>
        <fullName evidence="2">UDP-glycosyltransferase 88B1-like</fullName>
    </submittedName>
</protein>
<evidence type="ECO:0000313" key="3">
    <source>
        <dbReference type="Proteomes" id="UP001327560"/>
    </source>
</evidence>
<dbReference type="FunFam" id="3.40.50.2000:FF:000020">
    <property type="entry name" value="Glycosyltransferase"/>
    <property type="match status" value="1"/>
</dbReference>
<proteinExistence type="predicted"/>